<proteinExistence type="predicted"/>
<feature type="compositionally biased region" description="Acidic residues" evidence="1">
    <location>
        <begin position="57"/>
        <end position="69"/>
    </location>
</feature>
<dbReference type="Proteomes" id="UP001296993">
    <property type="component" value="Unassembled WGS sequence"/>
</dbReference>
<organism evidence="2 3">
    <name type="scientific">Paeniglutamicibacter kerguelensis</name>
    <dbReference type="NCBI Taxonomy" id="254788"/>
    <lineage>
        <taxon>Bacteria</taxon>
        <taxon>Bacillati</taxon>
        <taxon>Actinomycetota</taxon>
        <taxon>Actinomycetes</taxon>
        <taxon>Micrococcales</taxon>
        <taxon>Micrococcaceae</taxon>
        <taxon>Paeniglutamicibacter</taxon>
    </lineage>
</organism>
<evidence type="ECO:0000313" key="3">
    <source>
        <dbReference type="Proteomes" id="UP001296993"/>
    </source>
</evidence>
<feature type="region of interest" description="Disordered" evidence="1">
    <location>
        <begin position="43"/>
        <end position="69"/>
    </location>
</feature>
<protein>
    <recommendedName>
        <fullName evidence="4">Multidrug transporter</fullName>
    </recommendedName>
</protein>
<feature type="compositionally biased region" description="Basic and acidic residues" evidence="1">
    <location>
        <begin position="8"/>
        <end position="24"/>
    </location>
</feature>
<name>A0ABS4XAN4_9MICC</name>
<evidence type="ECO:0000313" key="2">
    <source>
        <dbReference type="EMBL" id="MBP2385530.1"/>
    </source>
</evidence>
<keyword evidence="3" id="KW-1185">Reference proteome</keyword>
<gene>
    <name evidence="2" type="ORF">JOF47_001041</name>
</gene>
<feature type="region of interest" description="Disordered" evidence="1">
    <location>
        <begin position="1"/>
        <end position="24"/>
    </location>
</feature>
<dbReference type="EMBL" id="JAGIOF010000001">
    <property type="protein sequence ID" value="MBP2385530.1"/>
    <property type="molecule type" value="Genomic_DNA"/>
</dbReference>
<evidence type="ECO:0000256" key="1">
    <source>
        <dbReference type="SAM" id="MobiDB-lite"/>
    </source>
</evidence>
<dbReference type="RefSeq" id="WP_209996377.1">
    <property type="nucleotide sequence ID" value="NZ_BAAAJY010000007.1"/>
</dbReference>
<accession>A0ABS4XAN4</accession>
<comment type="caution">
    <text evidence="2">The sequence shown here is derived from an EMBL/GenBank/DDBJ whole genome shotgun (WGS) entry which is preliminary data.</text>
</comment>
<reference evidence="2 3" key="1">
    <citation type="submission" date="2021-03" db="EMBL/GenBank/DDBJ databases">
        <title>Sequencing the genomes of 1000 actinobacteria strains.</title>
        <authorList>
            <person name="Klenk H.-P."/>
        </authorList>
    </citation>
    <scope>NUCLEOTIDE SEQUENCE [LARGE SCALE GENOMIC DNA]</scope>
    <source>
        <strain evidence="2 3">DSM 15797</strain>
    </source>
</reference>
<evidence type="ECO:0008006" key="4">
    <source>
        <dbReference type="Google" id="ProtNLM"/>
    </source>
</evidence>
<sequence>MTTNSPEFEPRRGEAINGPREDLDPLREAELVADDGAAHLGLGATLQHSNAGPTSDADADEDGERLDAG</sequence>